<evidence type="ECO:0000313" key="3">
    <source>
        <dbReference type="Proteomes" id="UP000188388"/>
    </source>
</evidence>
<dbReference type="EMBL" id="FTPD01000007">
    <property type="protein sequence ID" value="SIT54382.1"/>
    <property type="molecule type" value="Genomic_DNA"/>
</dbReference>
<name>A0A1R3V390_9HYPH</name>
<keyword evidence="3" id="KW-1185">Reference proteome</keyword>
<protein>
    <submittedName>
        <fullName evidence="2">Uncharacterized protein</fullName>
    </submittedName>
</protein>
<dbReference type="Proteomes" id="UP000188388">
    <property type="component" value="Unassembled WGS sequence"/>
</dbReference>
<dbReference type="AlphaFoldDB" id="A0A1R3V390"/>
<organism evidence="2 3">
    <name type="scientific">Mesorhizobium prunaredense</name>
    <dbReference type="NCBI Taxonomy" id="1631249"/>
    <lineage>
        <taxon>Bacteria</taxon>
        <taxon>Pseudomonadati</taxon>
        <taxon>Pseudomonadota</taxon>
        <taxon>Alphaproteobacteria</taxon>
        <taxon>Hyphomicrobiales</taxon>
        <taxon>Phyllobacteriaceae</taxon>
        <taxon>Mesorhizobium</taxon>
    </lineage>
</organism>
<sequence>MFPGLFTPICCVMNRFSTCYPQAGNRVLHRAGRLPLTFACRFGTNRRHDHRSAQSLHEDQTAGNAERLGSSLSHGIALPQRAATTGRLR</sequence>
<evidence type="ECO:0000313" key="2">
    <source>
        <dbReference type="EMBL" id="SIT54382.1"/>
    </source>
</evidence>
<reference evidence="3" key="1">
    <citation type="submission" date="2017-01" db="EMBL/GenBank/DDBJ databases">
        <authorList>
            <person name="Brunel B."/>
        </authorList>
    </citation>
    <scope>NUCLEOTIDE SEQUENCE [LARGE SCALE GENOMIC DNA]</scope>
</reference>
<feature type="region of interest" description="Disordered" evidence="1">
    <location>
        <begin position="49"/>
        <end position="89"/>
    </location>
</feature>
<accession>A0A1R3V390</accession>
<gene>
    <name evidence="2" type="ORF">BQ8794_150064</name>
</gene>
<evidence type="ECO:0000256" key="1">
    <source>
        <dbReference type="SAM" id="MobiDB-lite"/>
    </source>
</evidence>
<proteinExistence type="predicted"/>